<dbReference type="PANTHER" id="PTHR13929">
    <property type="entry name" value="1,4-DIHYDROXY-2-NAPHTHOATE OCTAPRENYLTRANSFERASE"/>
    <property type="match status" value="1"/>
</dbReference>
<evidence type="ECO:0000256" key="9">
    <source>
        <dbReference type="NCBIfam" id="TIGR00751"/>
    </source>
</evidence>
<organism evidence="10 11">
    <name type="scientific">Hyalangium minutum</name>
    <dbReference type="NCBI Taxonomy" id="394096"/>
    <lineage>
        <taxon>Bacteria</taxon>
        <taxon>Pseudomonadati</taxon>
        <taxon>Myxococcota</taxon>
        <taxon>Myxococcia</taxon>
        <taxon>Myxococcales</taxon>
        <taxon>Cystobacterineae</taxon>
        <taxon>Archangiaceae</taxon>
        <taxon>Hyalangium</taxon>
    </lineage>
</organism>
<evidence type="ECO:0000256" key="1">
    <source>
        <dbReference type="ARBA" id="ARBA00004141"/>
    </source>
</evidence>
<dbReference type="HAMAP" id="MF_01937">
    <property type="entry name" value="MenA_1"/>
    <property type="match status" value="1"/>
</dbReference>
<dbReference type="InterPro" id="IPR000537">
    <property type="entry name" value="UbiA_prenyltransferase"/>
</dbReference>
<dbReference type="Proteomes" id="UP000028725">
    <property type="component" value="Unassembled WGS sequence"/>
</dbReference>
<evidence type="ECO:0000256" key="5">
    <source>
        <dbReference type="ARBA" id="ARBA00022692"/>
    </source>
</evidence>
<proteinExistence type="inferred from homology"/>
<feature type="transmembrane region" description="Helical" evidence="8">
    <location>
        <begin position="49"/>
        <end position="69"/>
    </location>
</feature>
<feature type="transmembrane region" description="Helical" evidence="8">
    <location>
        <begin position="26"/>
        <end position="42"/>
    </location>
</feature>
<comment type="similarity">
    <text evidence="8">Belongs to the MenA family. Type 1 subfamily.</text>
</comment>
<keyword evidence="5 8" id="KW-0812">Transmembrane</keyword>
<dbReference type="InterPro" id="IPR026046">
    <property type="entry name" value="UBIAD1"/>
</dbReference>
<dbReference type="GO" id="GO:0005886">
    <property type="term" value="C:plasma membrane"/>
    <property type="evidence" value="ECO:0007669"/>
    <property type="project" value="UniProtKB-SubCell"/>
</dbReference>
<reference evidence="10 11" key="1">
    <citation type="submission" date="2014-04" db="EMBL/GenBank/DDBJ databases">
        <title>Genome assembly of Hyalangium minutum DSM 14724.</title>
        <authorList>
            <person name="Sharma G."/>
            <person name="Subramanian S."/>
        </authorList>
    </citation>
    <scope>NUCLEOTIDE SEQUENCE [LARGE SCALE GENOMIC DNA]</scope>
    <source>
        <strain evidence="10 11">DSM 14724</strain>
    </source>
</reference>
<comment type="pathway">
    <text evidence="8">Quinol/quinone metabolism; menaquinone biosynthesis; menaquinol from 1,4-dihydroxy-2-naphthoate: step 1/2.</text>
</comment>
<dbReference type="EMBL" id="JMCB01000018">
    <property type="protein sequence ID" value="KFE63183.1"/>
    <property type="molecule type" value="Genomic_DNA"/>
</dbReference>
<feature type="transmembrane region" description="Helical" evidence="8">
    <location>
        <begin position="148"/>
        <end position="169"/>
    </location>
</feature>
<dbReference type="Gene3D" id="1.10.357.140">
    <property type="entry name" value="UbiA prenyltransferase"/>
    <property type="match status" value="1"/>
</dbReference>
<evidence type="ECO:0000256" key="6">
    <source>
        <dbReference type="ARBA" id="ARBA00022989"/>
    </source>
</evidence>
<dbReference type="InterPro" id="IPR004657">
    <property type="entry name" value="MenA"/>
</dbReference>
<keyword evidence="4 8" id="KW-0808">Transferase</keyword>
<accession>A0A085W670</accession>
<comment type="function">
    <text evidence="8">Conversion of 1,4-dihydroxy-2-naphthoate (DHNA) to demethylmenaquinone (DMK).</text>
</comment>
<evidence type="ECO:0000256" key="8">
    <source>
        <dbReference type="HAMAP-Rule" id="MF_01937"/>
    </source>
</evidence>
<dbReference type="NCBIfam" id="NF004751">
    <property type="entry name" value="PRK06080.1-3"/>
    <property type="match status" value="1"/>
</dbReference>
<keyword evidence="7 8" id="KW-0472">Membrane</keyword>
<protein>
    <recommendedName>
        <fullName evidence="8 9">1,4-dihydroxy-2-naphthoate octaprenyltransferase</fullName>
        <shortName evidence="8">DHNA-octaprenyltransferase</shortName>
        <ecNumber evidence="8 9">2.5.1.74</ecNumber>
    </recommendedName>
</protein>
<keyword evidence="6 8" id="KW-1133">Transmembrane helix</keyword>
<feature type="transmembrane region" description="Helical" evidence="8">
    <location>
        <begin position="280"/>
        <end position="302"/>
    </location>
</feature>
<evidence type="ECO:0000256" key="2">
    <source>
        <dbReference type="ARBA" id="ARBA00022428"/>
    </source>
</evidence>
<dbReference type="GO" id="GO:0046428">
    <property type="term" value="F:1,4-dihydroxy-2-naphthoate polyprenyltransferase activity"/>
    <property type="evidence" value="ECO:0007669"/>
    <property type="project" value="UniProtKB-UniRule"/>
</dbReference>
<evidence type="ECO:0000256" key="3">
    <source>
        <dbReference type="ARBA" id="ARBA00022475"/>
    </source>
</evidence>
<evidence type="ECO:0000313" key="11">
    <source>
        <dbReference type="Proteomes" id="UP000028725"/>
    </source>
</evidence>
<comment type="catalytic activity">
    <reaction evidence="8">
        <text>an all-trans-polyprenyl diphosphate + 1,4-dihydroxy-2-naphthoate + H(+) = a 2-demethylmenaquinol + CO2 + diphosphate</text>
        <dbReference type="Rhea" id="RHEA:26478"/>
        <dbReference type="Rhea" id="RHEA-COMP:9563"/>
        <dbReference type="Rhea" id="RHEA-COMP:9564"/>
        <dbReference type="ChEBI" id="CHEBI:11173"/>
        <dbReference type="ChEBI" id="CHEBI:15378"/>
        <dbReference type="ChEBI" id="CHEBI:16526"/>
        <dbReference type="ChEBI" id="CHEBI:33019"/>
        <dbReference type="ChEBI" id="CHEBI:55437"/>
        <dbReference type="ChEBI" id="CHEBI:58914"/>
        <dbReference type="EC" id="2.5.1.74"/>
    </reaction>
</comment>
<dbReference type="PANTHER" id="PTHR13929:SF0">
    <property type="entry name" value="UBIA PRENYLTRANSFERASE DOMAIN-CONTAINING PROTEIN 1"/>
    <property type="match status" value="1"/>
</dbReference>
<sequence>MDSPGLVVKVPAASPGVWLMAARPKTLISGTVPFLVATALAHRHGVSNLLPAVLTFVCAMLIQVGINLANDYYDFVRGADTAERLGPPRVTANGLISPGQVRAGAWGCFGLALALSGGLSVWGGWTVVALAAVSVLIGFAYTGGPFPLGYHGLGDVFVFLLFGFTWVAWGYYGQTGMLEETVWWAAIPVGASATALLVVNNLRDIGTDEKAGKRTLAVRFGARMARAQYTALVALTLVSPVVMWVLGLAGPWVLLALLSLPVAFRPLRLMLTRSGAELNAALGATARFQLVFGVLFSLGLVVGS</sequence>
<dbReference type="AlphaFoldDB" id="A0A085W670"/>
<keyword evidence="2 8" id="KW-0474">Menaquinone biosynthesis</keyword>
<evidence type="ECO:0000256" key="4">
    <source>
        <dbReference type="ARBA" id="ARBA00022679"/>
    </source>
</evidence>
<evidence type="ECO:0000256" key="7">
    <source>
        <dbReference type="ARBA" id="ARBA00023136"/>
    </source>
</evidence>
<feature type="transmembrane region" description="Helical" evidence="8">
    <location>
        <begin position="181"/>
        <end position="200"/>
    </location>
</feature>
<dbReference type="Pfam" id="PF01040">
    <property type="entry name" value="UbiA"/>
    <property type="match status" value="1"/>
</dbReference>
<dbReference type="EC" id="2.5.1.74" evidence="8 9"/>
<dbReference type="InterPro" id="IPR044878">
    <property type="entry name" value="UbiA_sf"/>
</dbReference>
<comment type="caution">
    <text evidence="10">The sequence shown here is derived from an EMBL/GenBank/DDBJ whole genome shotgun (WGS) entry which is preliminary data.</text>
</comment>
<dbReference type="PIRSF" id="PIRSF005355">
    <property type="entry name" value="UBIAD1"/>
    <property type="match status" value="1"/>
</dbReference>
<gene>
    <name evidence="8" type="primary">menA</name>
    <name evidence="10" type="ORF">DB31_2776</name>
</gene>
<name>A0A085W670_9BACT</name>
<dbReference type="UniPathway" id="UPA00079">
    <property type="reaction ID" value="UER00168"/>
</dbReference>
<dbReference type="NCBIfam" id="TIGR00751">
    <property type="entry name" value="menA"/>
    <property type="match status" value="1"/>
</dbReference>
<dbReference type="STRING" id="394096.DB31_2776"/>
<feature type="transmembrane region" description="Helical" evidence="8">
    <location>
        <begin position="229"/>
        <end position="260"/>
    </location>
</feature>
<dbReference type="PATRIC" id="fig|394096.3.peg.7106"/>
<keyword evidence="11" id="KW-1185">Reference proteome</keyword>
<dbReference type="GO" id="GO:0042371">
    <property type="term" value="P:vitamin K biosynthetic process"/>
    <property type="evidence" value="ECO:0007669"/>
    <property type="project" value="TreeGrafter"/>
</dbReference>
<feature type="transmembrane region" description="Helical" evidence="8">
    <location>
        <begin position="122"/>
        <end position="141"/>
    </location>
</feature>
<evidence type="ECO:0000313" key="10">
    <source>
        <dbReference type="EMBL" id="KFE63183.1"/>
    </source>
</evidence>
<dbReference type="GO" id="GO:0009234">
    <property type="term" value="P:menaquinone biosynthetic process"/>
    <property type="evidence" value="ECO:0007669"/>
    <property type="project" value="UniProtKB-UniRule"/>
</dbReference>
<dbReference type="CDD" id="cd13962">
    <property type="entry name" value="PT_UbiA_UBIAD1"/>
    <property type="match status" value="1"/>
</dbReference>
<keyword evidence="3 8" id="KW-1003">Cell membrane</keyword>
<comment type="subcellular location">
    <subcellularLocation>
        <location evidence="8">Cell membrane</location>
        <topology evidence="8">Multi-pass membrane protein</topology>
    </subcellularLocation>
    <subcellularLocation>
        <location evidence="1">Membrane</location>
        <topology evidence="1">Multi-pass membrane protein</topology>
    </subcellularLocation>
</comment>